<dbReference type="GO" id="GO:0045259">
    <property type="term" value="C:proton-transporting ATP synthase complex"/>
    <property type="evidence" value="ECO:0007669"/>
    <property type="project" value="UniProtKB-KW"/>
</dbReference>
<dbReference type="Pfam" id="PF00213">
    <property type="entry name" value="OSCP"/>
    <property type="match status" value="1"/>
</dbReference>
<comment type="function">
    <text evidence="7">This protein is part of the stalk that links CF(0) to CF(1). It either transmits conformational changes from CF(0) to CF(1) or is implicated in proton conduction.</text>
</comment>
<comment type="similarity">
    <text evidence="7">Belongs to the ATPase delta chain family.</text>
</comment>
<protein>
    <recommendedName>
        <fullName evidence="7">ATP synthase subunit delta</fullName>
    </recommendedName>
    <alternativeName>
        <fullName evidence="7">ATP synthase F(1) sector subunit delta</fullName>
    </alternativeName>
    <alternativeName>
        <fullName evidence="7">F-type ATPase subunit delta</fullName>
        <shortName evidence="7">F-ATPase subunit delta</shortName>
    </alternativeName>
</protein>
<dbReference type="NCBIfam" id="TIGR01145">
    <property type="entry name" value="ATP_synt_delta"/>
    <property type="match status" value="1"/>
</dbReference>
<dbReference type="SUPFAM" id="SSF47928">
    <property type="entry name" value="N-terminal domain of the delta subunit of the F1F0-ATP synthase"/>
    <property type="match status" value="1"/>
</dbReference>
<evidence type="ECO:0000256" key="7">
    <source>
        <dbReference type="HAMAP-Rule" id="MF_01416"/>
    </source>
</evidence>
<dbReference type="PRINTS" id="PR00125">
    <property type="entry name" value="ATPASEDELTA"/>
</dbReference>
<dbReference type="RefSeq" id="WP_057906520.1">
    <property type="nucleotide sequence ID" value="NZ_AYYZ01000019.1"/>
</dbReference>
<evidence type="ECO:0000313" key="8">
    <source>
        <dbReference type="EMBL" id="KRM52521.1"/>
    </source>
</evidence>
<dbReference type="PATRIC" id="fig|1423820.4.peg.481"/>
<keyword evidence="5 7" id="KW-0472">Membrane</keyword>
<gene>
    <name evidence="7" type="primary">atpH</name>
    <name evidence="8" type="ORF">FC64_GL000478</name>
</gene>
<dbReference type="PANTHER" id="PTHR11910">
    <property type="entry name" value="ATP SYNTHASE DELTA CHAIN"/>
    <property type="match status" value="1"/>
</dbReference>
<proteinExistence type="inferred from homology"/>
<keyword evidence="6 7" id="KW-0066">ATP synthesis</keyword>
<name>A0A0R1ZLQ7_9LACO</name>
<evidence type="ECO:0000256" key="4">
    <source>
        <dbReference type="ARBA" id="ARBA00023065"/>
    </source>
</evidence>
<comment type="caution">
    <text evidence="8">The sequence shown here is derived from an EMBL/GenBank/DDBJ whole genome shotgun (WGS) entry which is preliminary data.</text>
</comment>
<dbReference type="Gene3D" id="1.10.520.20">
    <property type="entry name" value="N-terminal domain of the delta subunit of the F1F0-ATP synthase"/>
    <property type="match status" value="1"/>
</dbReference>
<sequence>MAIDNATIARRYGNALFEVAQEQNSLAETAAELNELKAALNQEPGFVNFMTSPQIDEKAKKDTFSALTANASTLVSNLLNMLFDYRRISNLEAIIDEFNRLYDQERKVVRAVVRTAVELDDQQKDTLAKKFAEVEGANQVILDAKVDPSIIGGVIMQSASHIYDGSIKTKLEKIKRLLLKR</sequence>
<dbReference type="Proteomes" id="UP000051291">
    <property type="component" value="Unassembled WGS sequence"/>
</dbReference>
<dbReference type="NCBIfam" id="NF004403">
    <property type="entry name" value="PRK05758.2-4"/>
    <property type="match status" value="1"/>
</dbReference>
<comment type="subcellular location">
    <subcellularLocation>
        <location evidence="7">Cell membrane</location>
        <topology evidence="7">Peripheral membrane protein</topology>
    </subcellularLocation>
    <subcellularLocation>
        <location evidence="1">Membrane</location>
    </subcellularLocation>
</comment>
<keyword evidence="9" id="KW-1185">Reference proteome</keyword>
<keyword evidence="4 7" id="KW-0406">Ion transport</keyword>
<evidence type="ECO:0000256" key="5">
    <source>
        <dbReference type="ARBA" id="ARBA00023136"/>
    </source>
</evidence>
<dbReference type="AlphaFoldDB" id="A0A0R1ZLQ7"/>
<evidence type="ECO:0000256" key="6">
    <source>
        <dbReference type="ARBA" id="ARBA00023310"/>
    </source>
</evidence>
<keyword evidence="7" id="KW-0139">CF(1)</keyword>
<organism evidence="8 9">
    <name type="scientific">Ligilactobacillus araffinosus DSM 20653</name>
    <dbReference type="NCBI Taxonomy" id="1423820"/>
    <lineage>
        <taxon>Bacteria</taxon>
        <taxon>Bacillati</taxon>
        <taxon>Bacillota</taxon>
        <taxon>Bacilli</taxon>
        <taxon>Lactobacillales</taxon>
        <taxon>Lactobacillaceae</taxon>
        <taxon>Ligilactobacillus</taxon>
    </lineage>
</organism>
<dbReference type="InterPro" id="IPR000711">
    <property type="entry name" value="ATPase_OSCP/dsu"/>
</dbReference>
<reference evidence="8 9" key="1">
    <citation type="journal article" date="2015" name="Genome Announc.">
        <title>Expanding the biotechnology potential of lactobacilli through comparative genomics of 213 strains and associated genera.</title>
        <authorList>
            <person name="Sun Z."/>
            <person name="Harris H.M."/>
            <person name="McCann A."/>
            <person name="Guo C."/>
            <person name="Argimon S."/>
            <person name="Zhang W."/>
            <person name="Yang X."/>
            <person name="Jeffery I.B."/>
            <person name="Cooney J.C."/>
            <person name="Kagawa T.F."/>
            <person name="Liu W."/>
            <person name="Song Y."/>
            <person name="Salvetti E."/>
            <person name="Wrobel A."/>
            <person name="Rasinkangas P."/>
            <person name="Parkhill J."/>
            <person name="Rea M.C."/>
            <person name="O'Sullivan O."/>
            <person name="Ritari J."/>
            <person name="Douillard F.P."/>
            <person name="Paul Ross R."/>
            <person name="Yang R."/>
            <person name="Briner A.E."/>
            <person name="Felis G.E."/>
            <person name="de Vos W.M."/>
            <person name="Barrangou R."/>
            <person name="Klaenhammer T.R."/>
            <person name="Caufield P.W."/>
            <person name="Cui Y."/>
            <person name="Zhang H."/>
            <person name="O'Toole P.W."/>
        </authorList>
    </citation>
    <scope>NUCLEOTIDE SEQUENCE [LARGE SCALE GENOMIC DNA]</scope>
    <source>
        <strain evidence="8 9">DSM 20653</strain>
    </source>
</reference>
<keyword evidence="7" id="KW-1003">Cell membrane</keyword>
<dbReference type="GO" id="GO:0005886">
    <property type="term" value="C:plasma membrane"/>
    <property type="evidence" value="ECO:0007669"/>
    <property type="project" value="UniProtKB-SubCell"/>
</dbReference>
<keyword evidence="2 7" id="KW-0813">Transport</keyword>
<keyword evidence="3 7" id="KW-0375">Hydrogen ion transport</keyword>
<evidence type="ECO:0000256" key="1">
    <source>
        <dbReference type="ARBA" id="ARBA00004370"/>
    </source>
</evidence>
<comment type="function">
    <text evidence="7">F(1)F(0) ATP synthase produces ATP from ADP in the presence of a proton or sodium gradient. F-type ATPases consist of two structural domains, F(1) containing the extramembraneous catalytic core and F(0) containing the membrane proton channel, linked together by a central stalk and a peripheral stalk. During catalysis, ATP synthesis in the catalytic domain of F(1) is coupled via a rotary mechanism of the central stalk subunits to proton translocation.</text>
</comment>
<dbReference type="STRING" id="1423820.FC64_GL000478"/>
<evidence type="ECO:0000256" key="3">
    <source>
        <dbReference type="ARBA" id="ARBA00022781"/>
    </source>
</evidence>
<dbReference type="HAMAP" id="MF_01416">
    <property type="entry name" value="ATP_synth_delta_bact"/>
    <property type="match status" value="1"/>
</dbReference>
<dbReference type="InterPro" id="IPR026015">
    <property type="entry name" value="ATP_synth_OSCP/delta_N_sf"/>
</dbReference>
<accession>A0A0R1ZLQ7</accession>
<dbReference type="EMBL" id="AYYZ01000019">
    <property type="protein sequence ID" value="KRM52521.1"/>
    <property type="molecule type" value="Genomic_DNA"/>
</dbReference>
<evidence type="ECO:0000256" key="2">
    <source>
        <dbReference type="ARBA" id="ARBA00022448"/>
    </source>
</evidence>
<dbReference type="GO" id="GO:0046933">
    <property type="term" value="F:proton-transporting ATP synthase activity, rotational mechanism"/>
    <property type="evidence" value="ECO:0007669"/>
    <property type="project" value="UniProtKB-UniRule"/>
</dbReference>
<evidence type="ECO:0000313" key="9">
    <source>
        <dbReference type="Proteomes" id="UP000051291"/>
    </source>
</evidence>